<accession>A0ABU9K399</accession>
<proteinExistence type="predicted"/>
<gene>
    <name evidence="1" type="ORF">NST17_20830</name>
</gene>
<organism evidence="1 2">
    <name type="scientific">Caldifermentibacillus hisashii</name>
    <dbReference type="NCBI Taxonomy" id="996558"/>
    <lineage>
        <taxon>Bacteria</taxon>
        <taxon>Bacillati</taxon>
        <taxon>Bacillota</taxon>
        <taxon>Bacilli</taxon>
        <taxon>Bacillales</taxon>
        <taxon>Bacillaceae</taxon>
        <taxon>Caldifermentibacillus</taxon>
    </lineage>
</organism>
<reference evidence="1 2" key="1">
    <citation type="submission" date="2024-03" db="EMBL/GenBank/DDBJ databases">
        <title>Bacilli Hybrid Assemblies.</title>
        <authorList>
            <person name="Kovac J."/>
        </authorList>
    </citation>
    <scope>NUCLEOTIDE SEQUENCE [LARGE SCALE GENOMIC DNA]</scope>
    <source>
        <strain evidence="1 2">FSL M8-0022</strain>
    </source>
</reference>
<dbReference type="EMBL" id="JBBYAK010000003">
    <property type="protein sequence ID" value="MEL3959601.1"/>
    <property type="molecule type" value="Genomic_DNA"/>
</dbReference>
<sequence>MSILSLSDNPNIEILAENEAVRLIGIKFYSDEPDLKNEFREDFIEKLLTNSRNRGE</sequence>
<dbReference type="RefSeq" id="WP_342021195.1">
    <property type="nucleotide sequence ID" value="NZ_JBBYAK010000003.1"/>
</dbReference>
<keyword evidence="2" id="KW-1185">Reference proteome</keyword>
<dbReference type="Proteomes" id="UP001459714">
    <property type="component" value="Unassembled WGS sequence"/>
</dbReference>
<protein>
    <submittedName>
        <fullName evidence="1">Uncharacterized protein</fullName>
    </submittedName>
</protein>
<comment type="caution">
    <text evidence="1">The sequence shown here is derived from an EMBL/GenBank/DDBJ whole genome shotgun (WGS) entry which is preliminary data.</text>
</comment>
<name>A0ABU9K399_9BACI</name>
<evidence type="ECO:0000313" key="1">
    <source>
        <dbReference type="EMBL" id="MEL3959601.1"/>
    </source>
</evidence>
<evidence type="ECO:0000313" key="2">
    <source>
        <dbReference type="Proteomes" id="UP001459714"/>
    </source>
</evidence>